<dbReference type="GO" id="GO:0032465">
    <property type="term" value="P:regulation of cytokinesis"/>
    <property type="evidence" value="ECO:0007669"/>
    <property type="project" value="TreeGrafter"/>
</dbReference>
<evidence type="ECO:0000313" key="3">
    <source>
        <dbReference type="Proteomes" id="UP000593567"/>
    </source>
</evidence>
<reference evidence="2" key="1">
    <citation type="submission" date="2020-06" db="EMBL/GenBank/DDBJ databases">
        <title>Draft genome of Bugula neritina, a colonial animal packing powerful symbionts and potential medicines.</title>
        <authorList>
            <person name="Rayko M."/>
        </authorList>
    </citation>
    <scope>NUCLEOTIDE SEQUENCE [LARGE SCALE GENOMIC DNA]</scope>
    <source>
        <strain evidence="2">Kwan_BN1</strain>
    </source>
</reference>
<name>A0A7J7JES5_BUGNE</name>
<dbReference type="GO" id="GO:0032266">
    <property type="term" value="F:phosphatidylinositol-3-phosphate binding"/>
    <property type="evidence" value="ECO:0007669"/>
    <property type="project" value="InterPro"/>
</dbReference>
<dbReference type="GO" id="GO:0030496">
    <property type="term" value="C:midbody"/>
    <property type="evidence" value="ECO:0007669"/>
    <property type="project" value="TreeGrafter"/>
</dbReference>
<proteinExistence type="predicted"/>
<dbReference type="PANTHER" id="PTHR46591:SF1">
    <property type="entry name" value="ZINC FINGER FYVE DOMAIN-CONTAINING PROTEIN 26"/>
    <property type="match status" value="1"/>
</dbReference>
<dbReference type="GO" id="GO:0000724">
    <property type="term" value="P:double-strand break repair via homologous recombination"/>
    <property type="evidence" value="ECO:0007669"/>
    <property type="project" value="InterPro"/>
</dbReference>
<organism evidence="2 3">
    <name type="scientific">Bugula neritina</name>
    <name type="common">Brown bryozoan</name>
    <name type="synonym">Sertularia neritina</name>
    <dbReference type="NCBI Taxonomy" id="10212"/>
    <lineage>
        <taxon>Eukaryota</taxon>
        <taxon>Metazoa</taxon>
        <taxon>Spiralia</taxon>
        <taxon>Lophotrochozoa</taxon>
        <taxon>Bryozoa</taxon>
        <taxon>Gymnolaemata</taxon>
        <taxon>Cheilostomatida</taxon>
        <taxon>Flustrina</taxon>
        <taxon>Buguloidea</taxon>
        <taxon>Bugulidae</taxon>
        <taxon>Bugula</taxon>
    </lineage>
</organism>
<dbReference type="EMBL" id="VXIV02002544">
    <property type="protein sequence ID" value="KAF6024730.1"/>
    <property type="molecule type" value="Genomic_DNA"/>
</dbReference>
<comment type="caution">
    <text evidence="2">The sequence shown here is derived from an EMBL/GenBank/DDBJ whole genome shotgun (WGS) entry which is preliminary data.</text>
</comment>
<dbReference type="Pfam" id="PF25569">
    <property type="entry name" value="TPR_ZFYVE26"/>
    <property type="match status" value="1"/>
</dbReference>
<accession>A0A7J7JES5</accession>
<dbReference type="InterPro" id="IPR057946">
    <property type="entry name" value="TPR_ZFYVE26"/>
</dbReference>
<evidence type="ECO:0000313" key="2">
    <source>
        <dbReference type="EMBL" id="KAF6024730.1"/>
    </source>
</evidence>
<evidence type="ECO:0000259" key="1">
    <source>
        <dbReference type="Pfam" id="PF25569"/>
    </source>
</evidence>
<dbReference type="PANTHER" id="PTHR46591">
    <property type="entry name" value="ZINC FINGER FYVE DOMAIN-CONTAINING PROTEIN 26"/>
    <property type="match status" value="1"/>
</dbReference>
<gene>
    <name evidence="2" type="ORF">EB796_016954</name>
</gene>
<protein>
    <submittedName>
        <fullName evidence="2">ZFYVE26</fullName>
    </submittedName>
</protein>
<feature type="domain" description="ZFYVE26-like TPR repeats" evidence="1">
    <location>
        <begin position="513"/>
        <end position="635"/>
    </location>
</feature>
<dbReference type="InterPro" id="IPR028730">
    <property type="entry name" value="ZFYVE26"/>
</dbReference>
<sequence>MADPEWCLTTDPEENEEIRNEFLFDHAPSVSLCTAILKMYSNEVECARHMLSLCETLSRIIKPLRPEAINQEVDYNLVFSMMKFLLLSAKLMFVREHCVDGVALCEDYNNRVDVLNLLITHYYLDLPTVDELAKMDNIRRLRDKLIEDERPQLALEISTKFGLETTIIWSSWGLDCLRKGDYPGARVKFSKFMRSPLDKNSQTIAYSSILSDIVSTLEGQAAQNNGICTQASIEHALKALTTSSDLSKSVPVLAWNACQLDENLEHVQECVYYLSQYGNHGMLIKFYRTHGFWSRAVQYCIDESCSSEVFINCLFLPAVRDGELSTLQDQLILIDSSLKKCNSYLAAVCKYLAKSHHYYTLYQMQLFCKDFIRAAMSCIQLFYLSKAKTYATLAERSNHLTKALDHYQSYLNPLKWDRIPRPKSFQQGPSNSSVRMALTDSEVHRQISIVKLQLEVTKYMSAPPLSKEPAITLFGNTAQISNLCSKLLTGSKSFNDGFQLAFRIIQEFQLNYNQVYAAAAQSLGEKRAYSTIKQFVNCIKDSGLSDHMLLDEVLLTAIRNVNSSDGSQASQLDSLTKLLRLDSSKIEALILCGKLRNAYLLAIKSDSVDAVKRIAAEATRLNQMAVKGICEKYLSKQNQP</sequence>
<dbReference type="GO" id="GO:0000281">
    <property type="term" value="P:mitotic cytokinesis"/>
    <property type="evidence" value="ECO:0007669"/>
    <property type="project" value="InterPro"/>
</dbReference>
<dbReference type="Proteomes" id="UP000593567">
    <property type="component" value="Unassembled WGS sequence"/>
</dbReference>
<dbReference type="GO" id="GO:0005765">
    <property type="term" value="C:lysosomal membrane"/>
    <property type="evidence" value="ECO:0007669"/>
    <property type="project" value="TreeGrafter"/>
</dbReference>
<dbReference type="GO" id="GO:0005813">
    <property type="term" value="C:centrosome"/>
    <property type="evidence" value="ECO:0007669"/>
    <property type="project" value="TreeGrafter"/>
</dbReference>
<dbReference type="OrthoDB" id="1936617at2759"/>
<dbReference type="AlphaFoldDB" id="A0A7J7JES5"/>
<keyword evidence="3" id="KW-1185">Reference proteome</keyword>